<dbReference type="OrthoDB" id="9811700at2"/>
<dbReference type="EMBL" id="FQZU01000021">
    <property type="protein sequence ID" value="SHK28912.1"/>
    <property type="molecule type" value="Genomic_DNA"/>
</dbReference>
<evidence type="ECO:0000259" key="4">
    <source>
        <dbReference type="PROSITE" id="PS51379"/>
    </source>
</evidence>
<evidence type="ECO:0000313" key="5">
    <source>
        <dbReference type="EMBL" id="SHK28912.1"/>
    </source>
</evidence>
<dbReference type="STRING" id="1121393.SAMN02745216_03223"/>
<dbReference type="AlphaFoldDB" id="A0A1M6R8Y3"/>
<dbReference type="InterPro" id="IPR017900">
    <property type="entry name" value="4Fe4S_Fe_S_CS"/>
</dbReference>
<sequence>MFVMLGELFKKKFAVRINWWNFYVPIFHNLVKLLHQAENPYIGWMVRRAALINDKNKHFTQGTVIPLEAEMNKKGSQGSTVMPIQLVEKLIREAPDRYIVHRCLCRDGNDCQDFPHDHACIFLGQGSHVTYENGISRKASVEEAIEHLHKGVELGLICQCLWIEAEQYFWGFPKDKMQNFLEVCFCCPCCCLSLNSCKKITETFGDRIQSIGWEAQVSGECIACGKCVEVCPMNAIVLGEEKAEIQGRCIGCGLCASNCPTDALELYQKTPLKDDIKDYFWGFRPDV</sequence>
<accession>A0A1M6R8Y3</accession>
<dbReference type="Pfam" id="PF12838">
    <property type="entry name" value="Fer4_7"/>
    <property type="match status" value="1"/>
</dbReference>
<name>A0A1M6R8Y3_9BACT</name>
<evidence type="ECO:0000256" key="1">
    <source>
        <dbReference type="ARBA" id="ARBA00022723"/>
    </source>
</evidence>
<dbReference type="PROSITE" id="PS00198">
    <property type="entry name" value="4FE4S_FER_1"/>
    <property type="match status" value="2"/>
</dbReference>
<dbReference type="GO" id="GO:0046872">
    <property type="term" value="F:metal ion binding"/>
    <property type="evidence" value="ECO:0007669"/>
    <property type="project" value="UniProtKB-KW"/>
</dbReference>
<protein>
    <submittedName>
        <fullName evidence="5">4Fe-4S dicluster domain-containing protein</fullName>
    </submittedName>
</protein>
<reference evidence="6" key="1">
    <citation type="submission" date="2016-11" db="EMBL/GenBank/DDBJ databases">
        <authorList>
            <person name="Varghese N."/>
            <person name="Submissions S."/>
        </authorList>
    </citation>
    <scope>NUCLEOTIDE SEQUENCE [LARGE SCALE GENOMIC DNA]</scope>
    <source>
        <strain evidence="6">DSM 16219</strain>
    </source>
</reference>
<gene>
    <name evidence="5" type="ORF">SAMN02745216_03223</name>
</gene>
<evidence type="ECO:0000256" key="2">
    <source>
        <dbReference type="ARBA" id="ARBA00023004"/>
    </source>
</evidence>
<feature type="domain" description="4Fe-4S ferredoxin-type" evidence="4">
    <location>
        <begin position="246"/>
        <end position="269"/>
    </location>
</feature>
<dbReference type="PROSITE" id="PS51379">
    <property type="entry name" value="4FE4S_FER_2"/>
    <property type="match status" value="2"/>
</dbReference>
<dbReference type="GO" id="GO:0051536">
    <property type="term" value="F:iron-sulfur cluster binding"/>
    <property type="evidence" value="ECO:0007669"/>
    <property type="project" value="UniProtKB-KW"/>
</dbReference>
<keyword evidence="1" id="KW-0479">Metal-binding</keyword>
<dbReference type="InterPro" id="IPR017896">
    <property type="entry name" value="4Fe4S_Fe-S-bd"/>
</dbReference>
<organism evidence="5 6">
    <name type="scientific">Desulfatibacillum alkenivorans DSM 16219</name>
    <dbReference type="NCBI Taxonomy" id="1121393"/>
    <lineage>
        <taxon>Bacteria</taxon>
        <taxon>Pseudomonadati</taxon>
        <taxon>Thermodesulfobacteriota</taxon>
        <taxon>Desulfobacteria</taxon>
        <taxon>Desulfobacterales</taxon>
        <taxon>Desulfatibacillaceae</taxon>
        <taxon>Desulfatibacillum</taxon>
    </lineage>
</organism>
<dbReference type="Proteomes" id="UP000183994">
    <property type="component" value="Unassembled WGS sequence"/>
</dbReference>
<keyword evidence="3" id="KW-0411">Iron-sulfur</keyword>
<keyword evidence="6" id="KW-1185">Reference proteome</keyword>
<dbReference type="RefSeq" id="WP_073477285.1">
    <property type="nucleotide sequence ID" value="NZ_FQZU01000021.1"/>
</dbReference>
<dbReference type="SUPFAM" id="SSF54862">
    <property type="entry name" value="4Fe-4S ferredoxins"/>
    <property type="match status" value="1"/>
</dbReference>
<keyword evidence="2" id="KW-0408">Iron</keyword>
<evidence type="ECO:0000313" key="6">
    <source>
        <dbReference type="Proteomes" id="UP000183994"/>
    </source>
</evidence>
<feature type="domain" description="4Fe-4S ferredoxin-type" evidence="4">
    <location>
        <begin position="213"/>
        <end position="241"/>
    </location>
</feature>
<proteinExistence type="predicted"/>
<dbReference type="Gene3D" id="3.30.70.20">
    <property type="match status" value="1"/>
</dbReference>
<evidence type="ECO:0000256" key="3">
    <source>
        <dbReference type="ARBA" id="ARBA00023014"/>
    </source>
</evidence>